<dbReference type="InterPro" id="IPR010730">
    <property type="entry name" value="HET"/>
</dbReference>
<gene>
    <name evidence="2" type="ORF">QC761_309700</name>
</gene>
<evidence type="ECO:0000259" key="1">
    <source>
        <dbReference type="Pfam" id="PF06985"/>
    </source>
</evidence>
<protein>
    <recommendedName>
        <fullName evidence="1">Heterokaryon incompatibility domain-containing protein</fullName>
    </recommendedName>
</protein>
<keyword evidence="3" id="KW-1185">Reference proteome</keyword>
<feature type="domain" description="Heterokaryon incompatibility" evidence="1">
    <location>
        <begin position="267"/>
        <end position="425"/>
    </location>
</feature>
<organism evidence="2 3">
    <name type="scientific">Podospora bellae-mahoneyi</name>
    <dbReference type="NCBI Taxonomy" id="2093777"/>
    <lineage>
        <taxon>Eukaryota</taxon>
        <taxon>Fungi</taxon>
        <taxon>Dikarya</taxon>
        <taxon>Ascomycota</taxon>
        <taxon>Pezizomycotina</taxon>
        <taxon>Sordariomycetes</taxon>
        <taxon>Sordariomycetidae</taxon>
        <taxon>Sordariales</taxon>
        <taxon>Podosporaceae</taxon>
        <taxon>Podospora</taxon>
    </lineage>
</organism>
<proteinExistence type="predicted"/>
<dbReference type="PANTHER" id="PTHR33112">
    <property type="entry name" value="DOMAIN PROTEIN, PUTATIVE-RELATED"/>
    <property type="match status" value="1"/>
</dbReference>
<dbReference type="RefSeq" id="XP_062733955.1">
    <property type="nucleotide sequence ID" value="XM_062878117.1"/>
</dbReference>
<name>A0ABR0FPP9_9PEZI</name>
<dbReference type="EMBL" id="JAFFGZ010000005">
    <property type="protein sequence ID" value="KAK4644979.1"/>
    <property type="molecule type" value="Genomic_DNA"/>
</dbReference>
<dbReference type="PANTHER" id="PTHR33112:SF12">
    <property type="entry name" value="HETEROKARYON INCOMPATIBILITY DOMAIN-CONTAINING PROTEIN"/>
    <property type="match status" value="1"/>
</dbReference>
<accession>A0ABR0FPP9</accession>
<sequence length="829" mass="93354">MMVGLSTSAMSHDRDISLDNDTEAPELPCTICEGQHPPNPRLCGNCQSWNDLSHLRICDEPSYLKLDAYRFTNRGSQGPRGVHPHTFDDIAYQDLNAFKGRRDCMICQLVSDSVQHFGQQHISNGSKSAFKFGLWRPFLMRHVASTAYTNSSTLTAAPSPNPSLTGRICILPGVILTQSNGTSSFTPLVLKLVLYYRHDSYDLQHVEQWMPNPISLPNLTAWLDDCRHNHGDECNDLLMPMVAPPGLRLIDTQLNRIVDWTTPNADYVALSYCWAAATPETTSPTPADDLQLQLDNIDQLSRDHGLDISRLPPVLADAIQLCRDLGKRYLWVDRLCIIQDDAKSKHSQITAMDRIYHMADFTIVALSSKPGLPGVSSRPKDTSPEALYGLWDGPFESSIGLAYGPAADRAIRGSRWDTRGWTFQERKLSRRLVFVDDQRAYFSCYQGARWEHDTRVGADTVHDSSTSGLQVEPSFVAYACCAIPYSMRELSFRSDILNAFAGVGNVLSSRMETEMLFGIPERYLLQGLLWRSDDFAVGRDETLGIPSWSWASWDGIVDYGPGFRATFGLRGEGGGRAGTPNLYGPGLRYFRGYYPSDVGNLVTFWYSDKKQVRRVVEDKTWFGLDYMTEEEFWDYLDEEWVRGDRLAERGEWETRAHSWRGCWHNPWKARRYEGVSDEARGKGERIPGSLVFTTTCASLWLHPAKQTLFNTPATAVCFDMMTSAPKPDTNIDKLPFVGRTMLMEKQWAEQIFDDPSRAYRIVVIGAGVAWDVRSYGQPGWKDFAPGAPWGLCVLITKEIDGVLYRLASGVVDLIAWTDLRPSWESVVLG</sequence>
<reference evidence="2 3" key="1">
    <citation type="journal article" date="2023" name="bioRxiv">
        <title>High-quality genome assemblies of four members of thePodospora anserinaspecies complex.</title>
        <authorList>
            <person name="Ament-Velasquez S.L."/>
            <person name="Vogan A.A."/>
            <person name="Wallerman O."/>
            <person name="Hartmann F."/>
            <person name="Gautier V."/>
            <person name="Silar P."/>
            <person name="Giraud T."/>
            <person name="Johannesson H."/>
        </authorList>
    </citation>
    <scope>NUCLEOTIDE SEQUENCE [LARGE SCALE GENOMIC DNA]</scope>
    <source>
        <strain evidence="2 3">CBS 112042</strain>
    </source>
</reference>
<evidence type="ECO:0000313" key="2">
    <source>
        <dbReference type="EMBL" id="KAK4644979.1"/>
    </source>
</evidence>
<comment type="caution">
    <text evidence="2">The sequence shown here is derived from an EMBL/GenBank/DDBJ whole genome shotgun (WGS) entry which is preliminary data.</text>
</comment>
<dbReference type="GeneID" id="87897599"/>
<dbReference type="Pfam" id="PF06985">
    <property type="entry name" value="HET"/>
    <property type="match status" value="1"/>
</dbReference>
<dbReference type="Proteomes" id="UP001322138">
    <property type="component" value="Unassembled WGS sequence"/>
</dbReference>
<evidence type="ECO:0000313" key="3">
    <source>
        <dbReference type="Proteomes" id="UP001322138"/>
    </source>
</evidence>